<evidence type="ECO:0000256" key="6">
    <source>
        <dbReference type="SAM" id="Coils"/>
    </source>
</evidence>
<dbReference type="PROSITE" id="PS51900">
    <property type="entry name" value="CB"/>
    <property type="match status" value="1"/>
</dbReference>
<sequence>MISSTLKDVELWTHLGVPSEARKLKPIDVPFLSYSTYKPCVEANAFMHHLTVQRNLKASTLKTYASYLVHLIRFIENQPLLSRFSQLTDASFRLFIQNLTVETKPNGEPQRTSTEVAKIGETCIRFLQFIQQFHDLNNFIGQKDVCAISIIEKRHSIFIEGRKNKKEVITITHASLPKKGAIKKRHPVSQADALKIWDYICSQKKDISHIKDQKLKRQAKREQYDKRYRDKAIYTTMEITGGRVKELHSLQYGDVVEARTTRSLRIDTLKKRNDDINERYIPVDHLFLDQIDSYLDVRKRVMKKHGVTHNYLFINLNDGQPLSAETWKKYIGGWGKELGIEGRVSPHLWRHSRFTNWMIDRILASREINSKDDFKKNVLHTMQFKKELQQFSGHTLISSLDIYLDLAWEQLHGYTKVYSAASLKTTVESVERRIEDIESQMGRNELTAVQAMQSVKSLLSAFKKDIDTAIVNESKDELSVNNKD</sequence>
<evidence type="ECO:0000256" key="2">
    <source>
        <dbReference type="ARBA" id="ARBA00022908"/>
    </source>
</evidence>
<evidence type="ECO:0000256" key="4">
    <source>
        <dbReference type="ARBA" id="ARBA00023172"/>
    </source>
</evidence>
<feature type="domain" description="Tyr recombinase" evidence="7">
    <location>
        <begin position="202"/>
        <end position="416"/>
    </location>
</feature>
<dbReference type="GO" id="GO:0006310">
    <property type="term" value="P:DNA recombination"/>
    <property type="evidence" value="ECO:0007669"/>
    <property type="project" value="UniProtKB-KW"/>
</dbReference>
<dbReference type="SUPFAM" id="SSF56349">
    <property type="entry name" value="DNA breaking-rejoining enzymes"/>
    <property type="match status" value="1"/>
</dbReference>
<evidence type="ECO:0000256" key="3">
    <source>
        <dbReference type="ARBA" id="ARBA00023125"/>
    </source>
</evidence>
<evidence type="ECO:0000256" key="1">
    <source>
        <dbReference type="ARBA" id="ARBA00008857"/>
    </source>
</evidence>
<keyword evidence="6" id="KW-0175">Coiled coil</keyword>
<dbReference type="PANTHER" id="PTHR30349">
    <property type="entry name" value="PHAGE INTEGRASE-RELATED"/>
    <property type="match status" value="1"/>
</dbReference>
<evidence type="ECO:0000313" key="10">
    <source>
        <dbReference type="Proteomes" id="UP000256923"/>
    </source>
</evidence>
<dbReference type="InterPro" id="IPR011010">
    <property type="entry name" value="DNA_brk_join_enz"/>
</dbReference>
<organism evidence="9 10">
    <name type="scientific">Vibrio anguillarum</name>
    <name type="common">Listonella anguillarum</name>
    <dbReference type="NCBI Taxonomy" id="55601"/>
    <lineage>
        <taxon>Bacteria</taxon>
        <taxon>Pseudomonadati</taxon>
        <taxon>Pseudomonadota</taxon>
        <taxon>Gammaproteobacteria</taxon>
        <taxon>Vibrionales</taxon>
        <taxon>Vibrionaceae</taxon>
        <taxon>Vibrio</taxon>
    </lineage>
</organism>
<feature type="coiled-coil region" evidence="6">
    <location>
        <begin position="420"/>
        <end position="447"/>
    </location>
</feature>
<dbReference type="InterPro" id="IPR050090">
    <property type="entry name" value="Tyrosine_recombinase_XerCD"/>
</dbReference>
<gene>
    <name evidence="9" type="ORF">DYL72_20295</name>
</gene>
<dbReference type="PROSITE" id="PS51898">
    <property type="entry name" value="TYR_RECOMBINASE"/>
    <property type="match status" value="1"/>
</dbReference>
<dbReference type="RefSeq" id="WP_069212258.1">
    <property type="nucleotide sequence ID" value="NZ_CP034673.1"/>
</dbReference>
<keyword evidence="2" id="KW-0229">DNA integration</keyword>
<dbReference type="EMBL" id="CP034673">
    <property type="protein sequence ID" value="AZS27222.1"/>
    <property type="molecule type" value="Genomic_DNA"/>
</dbReference>
<proteinExistence type="inferred from homology"/>
<dbReference type="Pfam" id="PF00589">
    <property type="entry name" value="Phage_integrase"/>
    <property type="match status" value="1"/>
</dbReference>
<evidence type="ECO:0000259" key="8">
    <source>
        <dbReference type="PROSITE" id="PS51900"/>
    </source>
</evidence>
<dbReference type="InterPro" id="IPR013762">
    <property type="entry name" value="Integrase-like_cat_sf"/>
</dbReference>
<evidence type="ECO:0000259" key="7">
    <source>
        <dbReference type="PROSITE" id="PS51898"/>
    </source>
</evidence>
<dbReference type="GO" id="GO:0015074">
    <property type="term" value="P:DNA integration"/>
    <property type="evidence" value="ECO:0007669"/>
    <property type="project" value="UniProtKB-KW"/>
</dbReference>
<reference evidence="9 10" key="1">
    <citation type="submission" date="2018-12" db="EMBL/GenBank/DDBJ databases">
        <title>Characterization and Draft Genome of Vibrio anguillarum J360 Marine Pathogen Isolated from an Outbreak in Lumpfish (Cyclopterus lumpus).</title>
        <authorList>
            <person name="Vasquez J.I."/>
            <person name="Cao T."/>
            <person name="Chakraborty S."/>
            <person name="Gnanagobal H."/>
            <person name="Wescot J."/>
            <person name="Boyce D."/>
            <person name="Santander J."/>
        </authorList>
    </citation>
    <scope>NUCLEOTIDE SEQUENCE [LARGE SCALE GENOMIC DNA]</scope>
    <source>
        <strain evidence="9 10">J360</strain>
    </source>
</reference>
<feature type="domain" description="Core-binding (CB)" evidence="8">
    <location>
        <begin position="37"/>
        <end position="131"/>
    </location>
</feature>
<evidence type="ECO:0000313" key="9">
    <source>
        <dbReference type="EMBL" id="AZS27222.1"/>
    </source>
</evidence>
<keyword evidence="3 5" id="KW-0238">DNA-binding</keyword>
<name>A0A7U6FTX0_VIBAN</name>
<dbReference type="Proteomes" id="UP000256923">
    <property type="component" value="Chromosome 2"/>
</dbReference>
<accession>A0A7U6FTX0</accession>
<dbReference type="InterPro" id="IPR010998">
    <property type="entry name" value="Integrase_recombinase_N"/>
</dbReference>
<dbReference type="InterPro" id="IPR044068">
    <property type="entry name" value="CB"/>
</dbReference>
<protein>
    <submittedName>
        <fullName evidence="9">Site-specific integrase</fullName>
    </submittedName>
</protein>
<dbReference type="Gene3D" id="1.10.150.130">
    <property type="match status" value="1"/>
</dbReference>
<keyword evidence="4" id="KW-0233">DNA recombination</keyword>
<comment type="similarity">
    <text evidence="1">Belongs to the 'phage' integrase family.</text>
</comment>
<dbReference type="Gene3D" id="1.10.443.10">
    <property type="entry name" value="Intergrase catalytic core"/>
    <property type="match status" value="1"/>
</dbReference>
<dbReference type="AlphaFoldDB" id="A0A7U6FTX0"/>
<dbReference type="InterPro" id="IPR002104">
    <property type="entry name" value="Integrase_catalytic"/>
</dbReference>
<dbReference type="GO" id="GO:0003677">
    <property type="term" value="F:DNA binding"/>
    <property type="evidence" value="ECO:0007669"/>
    <property type="project" value="UniProtKB-UniRule"/>
</dbReference>
<evidence type="ECO:0000256" key="5">
    <source>
        <dbReference type="PROSITE-ProRule" id="PRU01248"/>
    </source>
</evidence>
<dbReference type="PANTHER" id="PTHR30349:SF41">
    <property type="entry name" value="INTEGRASE_RECOMBINASE PROTEIN MJ0367-RELATED"/>
    <property type="match status" value="1"/>
</dbReference>